<comment type="caution">
    <text evidence="2">The sequence shown here is derived from an EMBL/GenBank/DDBJ whole genome shotgun (WGS) entry which is preliminary data.</text>
</comment>
<dbReference type="Proteomes" id="UP000248054">
    <property type="component" value="Unassembled WGS sequence"/>
</dbReference>
<gene>
    <name evidence="2" type="ORF">DFQ11_102329</name>
</gene>
<dbReference type="EMBL" id="QJTD01000002">
    <property type="protein sequence ID" value="PYE81755.1"/>
    <property type="molecule type" value="Genomic_DNA"/>
</dbReference>
<reference evidence="2 3" key="1">
    <citation type="submission" date="2018-06" db="EMBL/GenBank/DDBJ databases">
        <title>Genomic Encyclopedia of Type Strains, Phase III (KMG-III): the genomes of soil and plant-associated and newly described type strains.</title>
        <authorList>
            <person name="Whitman W."/>
        </authorList>
    </citation>
    <scope>NUCLEOTIDE SEQUENCE [LARGE SCALE GENOMIC DNA]</scope>
    <source>
        <strain evidence="2 3">CECT 7945</strain>
    </source>
</reference>
<evidence type="ECO:0000313" key="2">
    <source>
        <dbReference type="EMBL" id="PYE81755.1"/>
    </source>
</evidence>
<accession>A0A2V4XFB9</accession>
<keyword evidence="1" id="KW-0472">Membrane</keyword>
<dbReference type="AlphaFoldDB" id="A0A2V4XFB9"/>
<feature type="transmembrane region" description="Helical" evidence="1">
    <location>
        <begin position="69"/>
        <end position="89"/>
    </location>
</feature>
<proteinExistence type="predicted"/>
<keyword evidence="3" id="KW-1185">Reference proteome</keyword>
<organism evidence="2 3">
    <name type="scientific">Winogradskyella epiphytica</name>
    <dbReference type="NCBI Taxonomy" id="262005"/>
    <lineage>
        <taxon>Bacteria</taxon>
        <taxon>Pseudomonadati</taxon>
        <taxon>Bacteroidota</taxon>
        <taxon>Flavobacteriia</taxon>
        <taxon>Flavobacteriales</taxon>
        <taxon>Flavobacteriaceae</taxon>
        <taxon>Winogradskyella</taxon>
    </lineage>
</organism>
<keyword evidence="1" id="KW-0812">Transmembrane</keyword>
<evidence type="ECO:0000256" key="1">
    <source>
        <dbReference type="SAM" id="Phobius"/>
    </source>
</evidence>
<protein>
    <submittedName>
        <fullName evidence="2">Uncharacterized protein</fullName>
    </submittedName>
</protein>
<evidence type="ECO:0000313" key="3">
    <source>
        <dbReference type="Proteomes" id="UP000248054"/>
    </source>
</evidence>
<feature type="transmembrane region" description="Helical" evidence="1">
    <location>
        <begin position="45"/>
        <end position="63"/>
    </location>
</feature>
<keyword evidence="1" id="KW-1133">Transmembrane helix</keyword>
<name>A0A2V4XFB9_9FLAO</name>
<sequence>MMALPTFVFMTKVGQAFTTRSLRGAQTDRSILNANSNCIMTNKGILIFMLIFFIGTSIFNYFVLYEQDLTRTLTTSIISSVLLLIFLIVKRNWNKRQETESK</sequence>